<evidence type="ECO:0000259" key="10">
    <source>
        <dbReference type="PROSITE" id="PS50929"/>
    </source>
</evidence>
<sequence>MQKSRENDIGIAVIMLILYGTLMAVFNKPIKEINQKEMENNAQLTSYLVESSNGIETIKAFNAERQAKTETELKFIKLLKTILKGGTIYNIQGSLTNAIATMGGIVILWVGAYKVIQGELTVGRLLVFNSLLAYFVDPVKNFINLQPMMQTAIVASDRLGEILDLELEKSEDEEKKVNPNSLKGTIQFKNIDFRYGTRELVLKNINLTIHQGEKIAFVGESGSGKTTLVKLLMNFYTNEKGDILINEYNIKDINMEKLREKIAYISQDIFMFSGTIKENLCLGNKNITFEEMIQAAKLSSAHDFINDLPLRYNTLLEENATNLSGGQKQRLAIARALLKKPDILIMDEATSNLDSITEKAIEKTITELNQDTTTIIIAHRLSTIMRCDKIYVMDHGEIVESGNHEELVNNKDKYYNLWKEQLPEYYQTAASTIE</sequence>
<dbReference type="GO" id="GO:0016887">
    <property type="term" value="F:ATP hydrolysis activity"/>
    <property type="evidence" value="ECO:0007669"/>
    <property type="project" value="InterPro"/>
</dbReference>
<dbReference type="PATRIC" id="fig|84022.6.peg.849"/>
<dbReference type="SUPFAM" id="SSF52540">
    <property type="entry name" value="P-loop containing nucleoside triphosphate hydrolases"/>
    <property type="match status" value="1"/>
</dbReference>
<dbReference type="PROSITE" id="PS50893">
    <property type="entry name" value="ABC_TRANSPORTER_2"/>
    <property type="match status" value="1"/>
</dbReference>
<dbReference type="EMBL" id="CP009687">
    <property type="protein sequence ID" value="AKL94341.1"/>
    <property type="molecule type" value="Genomic_DNA"/>
</dbReference>
<evidence type="ECO:0000256" key="1">
    <source>
        <dbReference type="ARBA" id="ARBA00004651"/>
    </source>
</evidence>
<dbReference type="Pfam" id="PF00664">
    <property type="entry name" value="ABC_membrane"/>
    <property type="match status" value="1"/>
</dbReference>
<dbReference type="Pfam" id="PF00005">
    <property type="entry name" value="ABC_tran"/>
    <property type="match status" value="1"/>
</dbReference>
<feature type="domain" description="ABC transmembrane type-1" evidence="10">
    <location>
        <begin position="11"/>
        <end position="151"/>
    </location>
</feature>
<evidence type="ECO:0000256" key="3">
    <source>
        <dbReference type="ARBA" id="ARBA00022692"/>
    </source>
</evidence>
<keyword evidence="7 8" id="KW-0472">Membrane</keyword>
<dbReference type="AlphaFoldDB" id="A0A0G3W6K2"/>
<keyword evidence="5" id="KW-0067">ATP-binding</keyword>
<evidence type="ECO:0000256" key="4">
    <source>
        <dbReference type="ARBA" id="ARBA00022741"/>
    </source>
</evidence>
<comment type="subcellular location">
    <subcellularLocation>
        <location evidence="1">Cell membrane</location>
        <topology evidence="1">Multi-pass membrane protein</topology>
    </subcellularLocation>
</comment>
<keyword evidence="6 8" id="KW-1133">Transmembrane helix</keyword>
<dbReference type="STRING" id="84022.CACET_c08320"/>
<proteinExistence type="predicted"/>
<evidence type="ECO:0000259" key="9">
    <source>
        <dbReference type="PROSITE" id="PS50893"/>
    </source>
</evidence>
<dbReference type="Proteomes" id="UP000035704">
    <property type="component" value="Chromosome"/>
</dbReference>
<evidence type="ECO:0000256" key="5">
    <source>
        <dbReference type="ARBA" id="ARBA00022840"/>
    </source>
</evidence>
<dbReference type="InterPro" id="IPR017871">
    <property type="entry name" value="ABC_transporter-like_CS"/>
</dbReference>
<organism evidence="11 12">
    <name type="scientific">Clostridium aceticum</name>
    <dbReference type="NCBI Taxonomy" id="84022"/>
    <lineage>
        <taxon>Bacteria</taxon>
        <taxon>Bacillati</taxon>
        <taxon>Bacillota</taxon>
        <taxon>Clostridia</taxon>
        <taxon>Eubacteriales</taxon>
        <taxon>Clostridiaceae</taxon>
        <taxon>Clostridium</taxon>
    </lineage>
</organism>
<dbReference type="SUPFAM" id="SSF90123">
    <property type="entry name" value="ABC transporter transmembrane region"/>
    <property type="match status" value="1"/>
</dbReference>
<keyword evidence="4" id="KW-0547">Nucleotide-binding</keyword>
<dbReference type="Gene3D" id="1.20.1560.10">
    <property type="entry name" value="ABC transporter type 1, transmembrane domain"/>
    <property type="match status" value="1"/>
</dbReference>
<name>A0A0G3W6K2_9CLOT</name>
<dbReference type="Gene3D" id="3.40.50.300">
    <property type="entry name" value="P-loop containing nucleotide triphosphate hydrolases"/>
    <property type="match status" value="1"/>
</dbReference>
<keyword evidence="3 8" id="KW-0812">Transmembrane</keyword>
<dbReference type="InterPro" id="IPR027417">
    <property type="entry name" value="P-loop_NTPase"/>
</dbReference>
<keyword evidence="2" id="KW-0813">Transport</keyword>
<keyword evidence="12" id="KW-1185">Reference proteome</keyword>
<dbReference type="InterPro" id="IPR003439">
    <property type="entry name" value="ABC_transporter-like_ATP-bd"/>
</dbReference>
<dbReference type="PANTHER" id="PTHR43394">
    <property type="entry name" value="ATP-DEPENDENT PERMEASE MDL1, MITOCHONDRIAL"/>
    <property type="match status" value="1"/>
</dbReference>
<feature type="domain" description="ABC transporter" evidence="9">
    <location>
        <begin position="186"/>
        <end position="420"/>
    </location>
</feature>
<dbReference type="PROSITE" id="PS50929">
    <property type="entry name" value="ABC_TM1F"/>
    <property type="match status" value="1"/>
</dbReference>
<dbReference type="InterPro" id="IPR003593">
    <property type="entry name" value="AAA+_ATPase"/>
</dbReference>
<evidence type="ECO:0000256" key="6">
    <source>
        <dbReference type="ARBA" id="ARBA00022989"/>
    </source>
</evidence>
<dbReference type="GO" id="GO:0015421">
    <property type="term" value="F:ABC-type oligopeptide transporter activity"/>
    <property type="evidence" value="ECO:0007669"/>
    <property type="project" value="TreeGrafter"/>
</dbReference>
<dbReference type="GO" id="GO:0005524">
    <property type="term" value="F:ATP binding"/>
    <property type="evidence" value="ECO:0007669"/>
    <property type="project" value="UniProtKB-KW"/>
</dbReference>
<feature type="transmembrane region" description="Helical" evidence="8">
    <location>
        <begin position="9"/>
        <end position="26"/>
    </location>
</feature>
<evidence type="ECO:0000313" key="12">
    <source>
        <dbReference type="Proteomes" id="UP000035704"/>
    </source>
</evidence>
<dbReference type="KEGG" id="cace:CACET_c08320"/>
<gene>
    <name evidence="11" type="ORF">CACET_c08320</name>
</gene>
<evidence type="ECO:0000256" key="2">
    <source>
        <dbReference type="ARBA" id="ARBA00022448"/>
    </source>
</evidence>
<dbReference type="PANTHER" id="PTHR43394:SF1">
    <property type="entry name" value="ATP-BINDING CASSETTE SUB-FAMILY B MEMBER 10, MITOCHONDRIAL"/>
    <property type="match status" value="1"/>
</dbReference>
<evidence type="ECO:0000256" key="7">
    <source>
        <dbReference type="ARBA" id="ARBA00023136"/>
    </source>
</evidence>
<dbReference type="SMART" id="SM00382">
    <property type="entry name" value="AAA"/>
    <property type="match status" value="1"/>
</dbReference>
<dbReference type="InterPro" id="IPR039421">
    <property type="entry name" value="Type_1_exporter"/>
</dbReference>
<dbReference type="InterPro" id="IPR036640">
    <property type="entry name" value="ABC1_TM_sf"/>
</dbReference>
<evidence type="ECO:0000256" key="8">
    <source>
        <dbReference type="SAM" id="Phobius"/>
    </source>
</evidence>
<dbReference type="PROSITE" id="PS00211">
    <property type="entry name" value="ABC_TRANSPORTER_1"/>
    <property type="match status" value="1"/>
</dbReference>
<reference evidence="11 12" key="1">
    <citation type="submission" date="2014-10" db="EMBL/GenBank/DDBJ databases">
        <title>Genome sequence of Clostridium aceticum DSM 1496.</title>
        <authorList>
            <person name="Poehlein A."/>
            <person name="Schiel-Bengelsdorf B."/>
            <person name="Gottschalk G."/>
            <person name="Duerre P."/>
            <person name="Daniel R."/>
        </authorList>
    </citation>
    <scope>NUCLEOTIDE SEQUENCE [LARGE SCALE GENOMIC DNA]</scope>
    <source>
        <strain evidence="11 12">DSM 1496</strain>
    </source>
</reference>
<protein>
    <submittedName>
        <fullName evidence="11">ABC-type bacteriocin/lantibiotic exporter</fullName>
    </submittedName>
</protein>
<accession>A0A0G3W6K2</accession>
<dbReference type="InterPro" id="IPR011527">
    <property type="entry name" value="ABC1_TM_dom"/>
</dbReference>
<dbReference type="GO" id="GO:0005886">
    <property type="term" value="C:plasma membrane"/>
    <property type="evidence" value="ECO:0007669"/>
    <property type="project" value="UniProtKB-SubCell"/>
</dbReference>
<evidence type="ECO:0000313" key="11">
    <source>
        <dbReference type="EMBL" id="AKL94341.1"/>
    </source>
</evidence>
<dbReference type="FunFam" id="3.40.50.300:FF:000287">
    <property type="entry name" value="Multidrug ABC transporter ATP-binding protein"/>
    <property type="match status" value="1"/>
</dbReference>